<evidence type="ECO:0000313" key="4">
    <source>
        <dbReference type="EMBL" id="TGL82465.1"/>
    </source>
</evidence>
<evidence type="ECO:0000259" key="3">
    <source>
        <dbReference type="Pfam" id="PF23357"/>
    </source>
</evidence>
<dbReference type="RefSeq" id="WP_135750152.1">
    <property type="nucleotide sequence ID" value="NZ_RQGK01000054.1"/>
</dbReference>
<reference evidence="4 5" key="1">
    <citation type="journal article" date="2019" name="PLoS Negl. Trop. Dis.">
        <title>Revisiting the worldwide diversity of Leptospira species in the environment.</title>
        <authorList>
            <person name="Vincent A.T."/>
            <person name="Schiettekatte O."/>
            <person name="Bourhy P."/>
            <person name="Veyrier F.J."/>
            <person name="Picardeau M."/>
        </authorList>
    </citation>
    <scope>NUCLEOTIDE SEQUENCE [LARGE SCALE GENOMIC DNA]</scope>
    <source>
        <strain evidence="4 5">201702445</strain>
    </source>
</reference>
<dbReference type="Pfam" id="PF23357">
    <property type="entry name" value="DUF7088"/>
    <property type="match status" value="1"/>
</dbReference>
<dbReference type="InterPro" id="IPR019196">
    <property type="entry name" value="ABC_transp_unknown"/>
</dbReference>
<name>A0A6N4QFW3_9LEPT</name>
<evidence type="ECO:0000256" key="1">
    <source>
        <dbReference type="SAM" id="Phobius"/>
    </source>
</evidence>
<dbReference type="Pfam" id="PF09822">
    <property type="entry name" value="ABC_transp_aux"/>
    <property type="match status" value="1"/>
</dbReference>
<feature type="domain" description="DUF7088" evidence="3">
    <location>
        <begin position="45"/>
        <end position="148"/>
    </location>
</feature>
<dbReference type="InterPro" id="IPR055396">
    <property type="entry name" value="DUF7088"/>
</dbReference>
<keyword evidence="1" id="KW-1133">Transmembrane helix</keyword>
<proteinExistence type="predicted"/>
<dbReference type="AlphaFoldDB" id="A0A6N4QFW3"/>
<feature type="domain" description="ABC-type uncharacterised transport system" evidence="2">
    <location>
        <begin position="185"/>
        <end position="501"/>
    </location>
</feature>
<protein>
    <submittedName>
        <fullName evidence="4">Gliding motility ABC transporter</fullName>
    </submittedName>
</protein>
<keyword evidence="1" id="KW-0472">Membrane</keyword>
<organism evidence="4 5">
    <name type="scientific">Leptospira yasudae</name>
    <dbReference type="NCBI Taxonomy" id="2202201"/>
    <lineage>
        <taxon>Bacteria</taxon>
        <taxon>Pseudomonadati</taxon>
        <taxon>Spirochaetota</taxon>
        <taxon>Spirochaetia</taxon>
        <taxon>Leptospirales</taxon>
        <taxon>Leptospiraceae</taxon>
        <taxon>Leptospira</taxon>
    </lineage>
</organism>
<feature type="transmembrane region" description="Helical" evidence="1">
    <location>
        <begin position="533"/>
        <end position="553"/>
    </location>
</feature>
<keyword evidence="1" id="KW-0812">Transmembrane</keyword>
<evidence type="ECO:0000259" key="2">
    <source>
        <dbReference type="Pfam" id="PF09822"/>
    </source>
</evidence>
<evidence type="ECO:0000313" key="5">
    <source>
        <dbReference type="Proteomes" id="UP000297613"/>
    </source>
</evidence>
<sequence>MIAKVRTFFTRWNGNPSFLFFQVFLIFLFLNGIVSQFACRKDLSESGRFEISESTKNVFKNLHSPLTIDAYYSSKIPGEYKVRLDLTKELLKEIASLGGAKVSLRFHDPDESEEEQRKAAEAGIQPQILEKTARGGAEIKRVFLGLTLTLGTRKETLPVAFYAEEIEYQILTTLRKMIRERRDAEIGILSLSGSLSSGHPGPETGKDTIGIFTHQILKEEYGNIPELKLEEEEVPAWIRTLLWIGEGALSEKAAYRLDQFLMRGGNLVILAKSMDFRLESPERETGIGMNATGVGIAKPSAHNEEQNQIFEYYGFRVNTDLVFDLRHSLPIGSLMEVEPGVIGRYAYPAWIVADSSEKMLSEESPFTKPFQSLLLPWVSSVRLFPERQPTVRMEPILWSSEEAEVRSSIVALGEKQIFATPFTASGNKIVLGAVLEGRFRSRFSKAENTFQKSNSFLQSNPEGRVSRILVIGSPYLVSDLLAFPDTREIYQESNLPFLLNALDVSNGDMDLISLRGKKSAFLKLKPFSDAERITFSFLNLLGIPFLLGLYAFLRIRSRNSVQSFSSEESST</sequence>
<dbReference type="EMBL" id="RQGM01000057">
    <property type="protein sequence ID" value="TGL82465.1"/>
    <property type="molecule type" value="Genomic_DNA"/>
</dbReference>
<comment type="caution">
    <text evidence="4">The sequence shown here is derived from an EMBL/GenBank/DDBJ whole genome shotgun (WGS) entry which is preliminary data.</text>
</comment>
<accession>A0A6N4QFW3</accession>
<gene>
    <name evidence="4" type="ORF">EHQ83_14095</name>
</gene>
<dbReference type="Proteomes" id="UP000297613">
    <property type="component" value="Unassembled WGS sequence"/>
</dbReference>